<dbReference type="EC" id="5.4.99.25" evidence="5"/>
<keyword evidence="10" id="KW-1185">Reference proteome</keyword>
<proteinExistence type="inferred from homology"/>
<reference evidence="10" key="1">
    <citation type="journal article" date="2019" name="Int. J. Syst. Evol. Microbiol.">
        <title>The Global Catalogue of Microorganisms (GCM) 10K type strain sequencing project: providing services to taxonomists for standard genome sequencing and annotation.</title>
        <authorList>
            <consortium name="The Broad Institute Genomics Platform"/>
            <consortium name="The Broad Institute Genome Sequencing Center for Infectious Disease"/>
            <person name="Wu L."/>
            <person name="Ma J."/>
        </authorList>
    </citation>
    <scope>NUCLEOTIDE SEQUENCE [LARGE SCALE GENOMIC DNA]</scope>
    <source>
        <strain evidence="10">JCM 18715</strain>
    </source>
</reference>
<dbReference type="Pfam" id="PF16198">
    <property type="entry name" value="TruB_C_2"/>
    <property type="match status" value="1"/>
</dbReference>
<dbReference type="Proteomes" id="UP001500547">
    <property type="component" value="Unassembled WGS sequence"/>
</dbReference>
<evidence type="ECO:0000256" key="3">
    <source>
        <dbReference type="ARBA" id="ARBA00022694"/>
    </source>
</evidence>
<feature type="active site" description="Nucleophile" evidence="5">
    <location>
        <position position="50"/>
    </location>
</feature>
<evidence type="ECO:0000259" key="8">
    <source>
        <dbReference type="Pfam" id="PF16198"/>
    </source>
</evidence>
<dbReference type="SUPFAM" id="SSF88697">
    <property type="entry name" value="PUA domain-like"/>
    <property type="match status" value="1"/>
</dbReference>
<dbReference type="InterPro" id="IPR002501">
    <property type="entry name" value="PsdUridine_synth_N"/>
</dbReference>
<keyword evidence="3 5" id="KW-0819">tRNA processing</keyword>
<evidence type="ECO:0000256" key="4">
    <source>
        <dbReference type="ARBA" id="ARBA00023235"/>
    </source>
</evidence>
<dbReference type="Gene3D" id="3.30.2350.10">
    <property type="entry name" value="Pseudouridine synthase"/>
    <property type="match status" value="1"/>
</dbReference>
<evidence type="ECO:0000256" key="1">
    <source>
        <dbReference type="ARBA" id="ARBA00000385"/>
    </source>
</evidence>
<comment type="function">
    <text evidence="5">Responsible for synthesis of pseudouridine from uracil-55 in the psi GC loop of transfer RNAs.</text>
</comment>
<dbReference type="PANTHER" id="PTHR13767:SF2">
    <property type="entry name" value="PSEUDOURIDYLATE SYNTHASE TRUB1"/>
    <property type="match status" value="1"/>
</dbReference>
<comment type="catalytic activity">
    <reaction evidence="1 5">
        <text>uridine(55) in tRNA = pseudouridine(55) in tRNA</text>
        <dbReference type="Rhea" id="RHEA:42532"/>
        <dbReference type="Rhea" id="RHEA-COMP:10101"/>
        <dbReference type="Rhea" id="RHEA-COMP:10102"/>
        <dbReference type="ChEBI" id="CHEBI:65314"/>
        <dbReference type="ChEBI" id="CHEBI:65315"/>
        <dbReference type="EC" id="5.4.99.25"/>
    </reaction>
</comment>
<feature type="domain" description="Pseudouridine synthase II N-terminal" evidence="6">
    <location>
        <begin position="35"/>
        <end position="182"/>
    </location>
</feature>
<dbReference type="InterPro" id="IPR020103">
    <property type="entry name" value="PsdUridine_synth_cat_dom_sf"/>
</dbReference>
<dbReference type="InterPro" id="IPR015947">
    <property type="entry name" value="PUA-like_sf"/>
</dbReference>
<dbReference type="Gene3D" id="2.30.130.10">
    <property type="entry name" value="PUA domain"/>
    <property type="match status" value="1"/>
</dbReference>
<dbReference type="EMBL" id="BAABLD010000005">
    <property type="protein sequence ID" value="GAA5161712.1"/>
    <property type="molecule type" value="Genomic_DNA"/>
</dbReference>
<evidence type="ECO:0000259" key="7">
    <source>
        <dbReference type="Pfam" id="PF09157"/>
    </source>
</evidence>
<dbReference type="InterPro" id="IPR015240">
    <property type="entry name" value="tRNA_sdUridine_synth_fam1_C"/>
</dbReference>
<dbReference type="Pfam" id="PF09157">
    <property type="entry name" value="TruB-C_2"/>
    <property type="match status" value="1"/>
</dbReference>
<feature type="domain" description="tRNA pseudouridylate synthase B C-terminal" evidence="8">
    <location>
        <begin position="183"/>
        <end position="240"/>
    </location>
</feature>
<comment type="caution">
    <text evidence="9">The sequence shown here is derived from an EMBL/GenBank/DDBJ whole genome shotgun (WGS) entry which is preliminary data.</text>
</comment>
<evidence type="ECO:0000256" key="5">
    <source>
        <dbReference type="HAMAP-Rule" id="MF_01080"/>
    </source>
</evidence>
<gene>
    <name evidence="5 9" type="primary">truB</name>
    <name evidence="9" type="ORF">GCM10025770_11340</name>
</gene>
<keyword evidence="4 5" id="KW-0413">Isomerase</keyword>
<dbReference type="NCBIfam" id="TIGR00431">
    <property type="entry name" value="TruB"/>
    <property type="match status" value="1"/>
</dbReference>
<protein>
    <recommendedName>
        <fullName evidence="5">tRNA pseudouridine synthase B</fullName>
        <ecNumber evidence="5">5.4.99.25</ecNumber>
    </recommendedName>
    <alternativeName>
        <fullName evidence="5">tRNA pseudouridine(55) synthase</fullName>
        <shortName evidence="5">Psi55 synthase</shortName>
    </alternativeName>
    <alternativeName>
        <fullName evidence="5">tRNA pseudouridylate synthase</fullName>
    </alternativeName>
    <alternativeName>
        <fullName evidence="5">tRNA-uridine isomerase</fullName>
    </alternativeName>
</protein>
<feature type="domain" description="tRNA pseudouridine synthase II TruB subfamily 1 C-terminal" evidence="7">
    <location>
        <begin position="244"/>
        <end position="299"/>
    </location>
</feature>
<name>A0ABP9QGW6_9RHOO</name>
<evidence type="ECO:0000259" key="6">
    <source>
        <dbReference type="Pfam" id="PF01509"/>
    </source>
</evidence>
<dbReference type="CDD" id="cd02573">
    <property type="entry name" value="PseudoU_synth_EcTruB"/>
    <property type="match status" value="1"/>
</dbReference>
<dbReference type="Pfam" id="PF01509">
    <property type="entry name" value="TruB_N"/>
    <property type="match status" value="1"/>
</dbReference>
<dbReference type="SUPFAM" id="SSF55120">
    <property type="entry name" value="Pseudouridine synthase"/>
    <property type="match status" value="1"/>
</dbReference>
<dbReference type="InterPro" id="IPR036974">
    <property type="entry name" value="PUA_sf"/>
</dbReference>
<dbReference type="InterPro" id="IPR032819">
    <property type="entry name" value="TruB_C"/>
</dbReference>
<dbReference type="CDD" id="cd21152">
    <property type="entry name" value="PUA_TruB_bacterial"/>
    <property type="match status" value="1"/>
</dbReference>
<dbReference type="HAMAP" id="MF_01080">
    <property type="entry name" value="TruB_bact"/>
    <property type="match status" value="1"/>
</dbReference>
<comment type="similarity">
    <text evidence="2 5">Belongs to the pseudouridine synthase TruB family. Type 1 subfamily.</text>
</comment>
<dbReference type="RefSeq" id="WP_345531905.1">
    <property type="nucleotide sequence ID" value="NZ_BAABLD010000005.1"/>
</dbReference>
<evidence type="ECO:0000313" key="9">
    <source>
        <dbReference type="EMBL" id="GAA5161712.1"/>
    </source>
</evidence>
<sequence length="309" mass="34035">MNEQRPRKVWRQVHGVLLLDKPDGMTSNTALQKARRACSAAKAGHTGTLDPMATGLLPVLFGEATKFSHMLLDADKTYRATLRLGSTTTTGDREGEVIVERDVSCCEADVRAAAASFLGEIEQVPPMYSALKHEGKALYDYARQGIEIERKSRRITIFELEVESVALPDVTIRVRCSKGTYIRTLAEDIGNTLGCGAHLVALRRIATGDLMLEHAISLAELEALDEPLRETRLLPPDSLLAHLPVVQLMGEMEQRFSHGNPVRMEQGGVPHGEVRVYGQHFMGLGRIREDDTLRAVRLVAWHGGPDVVA</sequence>
<dbReference type="InterPro" id="IPR014780">
    <property type="entry name" value="tRNA_psdUridine_synth_TruB"/>
</dbReference>
<evidence type="ECO:0000313" key="10">
    <source>
        <dbReference type="Proteomes" id="UP001500547"/>
    </source>
</evidence>
<evidence type="ECO:0000256" key="2">
    <source>
        <dbReference type="ARBA" id="ARBA00005642"/>
    </source>
</evidence>
<dbReference type="PANTHER" id="PTHR13767">
    <property type="entry name" value="TRNA-PSEUDOURIDINE SYNTHASE"/>
    <property type="match status" value="1"/>
</dbReference>
<organism evidence="9 10">
    <name type="scientific">Viridibacterium curvum</name>
    <dbReference type="NCBI Taxonomy" id="1101404"/>
    <lineage>
        <taxon>Bacteria</taxon>
        <taxon>Pseudomonadati</taxon>
        <taxon>Pseudomonadota</taxon>
        <taxon>Betaproteobacteria</taxon>
        <taxon>Rhodocyclales</taxon>
        <taxon>Rhodocyclaceae</taxon>
        <taxon>Viridibacterium</taxon>
    </lineage>
</organism>
<accession>A0ABP9QGW6</accession>